<dbReference type="Pfam" id="PF09343">
    <property type="entry name" value="DUF2460"/>
    <property type="match status" value="1"/>
</dbReference>
<organism evidence="2">
    <name type="scientific">Blastochloris viridis</name>
    <name type="common">Rhodopseudomonas viridis</name>
    <dbReference type="NCBI Taxonomy" id="1079"/>
    <lineage>
        <taxon>Bacteria</taxon>
        <taxon>Pseudomonadati</taxon>
        <taxon>Pseudomonadota</taxon>
        <taxon>Alphaproteobacteria</taxon>
        <taxon>Hyphomicrobiales</taxon>
        <taxon>Blastochloridaceae</taxon>
        <taxon>Blastochloris</taxon>
    </lineage>
</organism>
<dbReference type="EMBL" id="AP014854">
    <property type="protein sequence ID" value="BAR99956.1"/>
    <property type="molecule type" value="Genomic_DNA"/>
</dbReference>
<dbReference type="PATRIC" id="fig|1079.6.peg.2450"/>
<dbReference type="AlphaFoldDB" id="A0A182D373"/>
<dbReference type="KEGG" id="bvr:BVIR_2349"/>
<dbReference type="InterPro" id="IPR011740">
    <property type="entry name" value="DUF2460"/>
</dbReference>
<dbReference type="OrthoDB" id="1685145at2"/>
<evidence type="ECO:0000313" key="2">
    <source>
        <dbReference type="EMBL" id="BAR99956.1"/>
    </source>
</evidence>
<proteinExistence type="predicted"/>
<feature type="domain" description="DUF2460" evidence="1">
    <location>
        <begin position="5"/>
        <end position="208"/>
    </location>
</feature>
<reference evidence="2" key="1">
    <citation type="journal article" date="2015" name="Genome Announc.">
        <title>Complete Genome Sequence of the Bacteriochlorophyll b-Producing Photosynthetic Bacterium Blastochloris viridis.</title>
        <authorList>
            <person name="Tsukatani Y."/>
            <person name="Hirose Y."/>
            <person name="Harada J."/>
            <person name="Misawa N."/>
            <person name="Mori K."/>
            <person name="Inoue K."/>
            <person name="Tamiaki H."/>
        </authorList>
    </citation>
    <scope>NUCLEOTIDE SEQUENCE [LARGE SCALE GENOMIC DNA]</scope>
    <source>
        <strain evidence="2">DSM 133</strain>
    </source>
</reference>
<gene>
    <name evidence="2" type="ORF">BV133_2363</name>
</gene>
<sequence length="209" mass="22172">MPAFHDILFPLDVALGARGGPERKTEVVSLSSGREERNARWAHSRRRWNAGYGVKSLAALAGVVAFFEERRGRLYGFRWRDRLDHSSATPGVAVTATDQALGVGDGARTAFPLVKTYGTSYAPYSRPIAKPVGGSVRVAVGGVELHAGVAVDTATGVVTFSAPPPVGALVTAGFVFDVPVRFDTDRLDIDLSAFAAGEIPSIPVVEIRP</sequence>
<accession>A0A182D373</accession>
<evidence type="ECO:0000259" key="1">
    <source>
        <dbReference type="Pfam" id="PF09343"/>
    </source>
</evidence>
<dbReference type="NCBIfam" id="TIGR02217">
    <property type="entry name" value="chp_TIGR02217"/>
    <property type="match status" value="1"/>
</dbReference>
<dbReference type="RefSeq" id="WP_055037776.1">
    <property type="nucleotide sequence ID" value="NZ_AP014854.2"/>
</dbReference>
<name>A0A182D373_BLAVI</name>
<protein>
    <submittedName>
        <fullName evidence="2">Gene transfer agent protein</fullName>
    </submittedName>
</protein>